<dbReference type="GO" id="GO:0003700">
    <property type="term" value="F:DNA-binding transcription factor activity"/>
    <property type="evidence" value="ECO:0007669"/>
    <property type="project" value="InterPro"/>
</dbReference>
<dbReference type="PRINTS" id="PR00032">
    <property type="entry name" value="HTHARAC"/>
</dbReference>
<evidence type="ECO:0000313" key="6">
    <source>
        <dbReference type="Proteomes" id="UP001139000"/>
    </source>
</evidence>
<dbReference type="RefSeq" id="WP_234658096.1">
    <property type="nucleotide sequence ID" value="NZ_CP094997.1"/>
</dbReference>
<dbReference type="InterPro" id="IPR020449">
    <property type="entry name" value="Tscrpt_reg_AraC-type_HTH"/>
</dbReference>
<reference evidence="5" key="1">
    <citation type="submission" date="2021-12" db="EMBL/GenBank/DDBJ databases">
        <title>Novel species in genus Dyadobacter.</title>
        <authorList>
            <person name="Ma C."/>
        </authorList>
    </citation>
    <scope>NUCLEOTIDE SEQUENCE</scope>
    <source>
        <strain evidence="5">LJ419</strain>
    </source>
</reference>
<gene>
    <name evidence="5" type="ORF">LXM26_26620</name>
</gene>
<protein>
    <submittedName>
        <fullName evidence="5">AraC family transcriptional regulator</fullName>
    </submittedName>
</protein>
<evidence type="ECO:0000259" key="4">
    <source>
        <dbReference type="PROSITE" id="PS01124"/>
    </source>
</evidence>
<dbReference type="EMBL" id="JAJTTC010000010">
    <property type="protein sequence ID" value="MCF0065116.1"/>
    <property type="molecule type" value="Genomic_DNA"/>
</dbReference>
<comment type="caution">
    <text evidence="5">The sequence shown here is derived from an EMBL/GenBank/DDBJ whole genome shotgun (WGS) entry which is preliminary data.</text>
</comment>
<dbReference type="SUPFAM" id="SSF46689">
    <property type="entry name" value="Homeodomain-like"/>
    <property type="match status" value="1"/>
</dbReference>
<evidence type="ECO:0000313" key="5">
    <source>
        <dbReference type="EMBL" id="MCF0065116.1"/>
    </source>
</evidence>
<dbReference type="GO" id="GO:0043565">
    <property type="term" value="F:sequence-specific DNA binding"/>
    <property type="evidence" value="ECO:0007669"/>
    <property type="project" value="InterPro"/>
</dbReference>
<dbReference type="InterPro" id="IPR018060">
    <property type="entry name" value="HTH_AraC"/>
</dbReference>
<keyword evidence="6" id="KW-1185">Reference proteome</keyword>
<dbReference type="AlphaFoldDB" id="A0A9X1PQK7"/>
<dbReference type="PROSITE" id="PS01124">
    <property type="entry name" value="HTH_ARAC_FAMILY_2"/>
    <property type="match status" value="1"/>
</dbReference>
<dbReference type="Proteomes" id="UP001139000">
    <property type="component" value="Unassembled WGS sequence"/>
</dbReference>
<keyword evidence="2" id="KW-0238">DNA-binding</keyword>
<evidence type="ECO:0000256" key="2">
    <source>
        <dbReference type="ARBA" id="ARBA00023125"/>
    </source>
</evidence>
<proteinExistence type="predicted"/>
<dbReference type="Pfam" id="PF12833">
    <property type="entry name" value="HTH_18"/>
    <property type="match status" value="1"/>
</dbReference>
<dbReference type="SMART" id="SM00342">
    <property type="entry name" value="HTH_ARAC"/>
    <property type="match status" value="1"/>
</dbReference>
<keyword evidence="1" id="KW-0805">Transcription regulation</keyword>
<feature type="domain" description="HTH araC/xylS-type" evidence="4">
    <location>
        <begin position="183"/>
        <end position="293"/>
    </location>
</feature>
<sequence length="295" mass="33992">MKRQGTVEDFYAEKGIISDENSHFNVFQNGDYCRAPHVYNRRDFYKISLILSKSKLSWHHFETEIDRPALVFYNPLTPFSWEPLAAEQLGYFCLFKKEFVQKKERSESLLNTALLETGSNPVFFLTDAQVTYISGIFQNMLSEIQSDYIYKYNLLKSHLDLIIHEALKMKPDSGGLKNKNASERITFLFLELLERQFPIDDPQRSLKLKTASDYADALAIHVNHLNHAVMEVTGKPTSVHISDRVMGEAKALLKHTDWPISEIAYSLGFEYANYFNNSFKKKTGQTPGTIRKSII</sequence>
<dbReference type="PANTHER" id="PTHR43280:SF32">
    <property type="entry name" value="TRANSCRIPTIONAL REGULATORY PROTEIN"/>
    <property type="match status" value="1"/>
</dbReference>
<dbReference type="PANTHER" id="PTHR43280">
    <property type="entry name" value="ARAC-FAMILY TRANSCRIPTIONAL REGULATOR"/>
    <property type="match status" value="1"/>
</dbReference>
<evidence type="ECO:0000256" key="3">
    <source>
        <dbReference type="ARBA" id="ARBA00023163"/>
    </source>
</evidence>
<keyword evidence="3" id="KW-0804">Transcription</keyword>
<dbReference type="InterPro" id="IPR009057">
    <property type="entry name" value="Homeodomain-like_sf"/>
</dbReference>
<name>A0A9X1PQK7_9BACT</name>
<evidence type="ECO:0000256" key="1">
    <source>
        <dbReference type="ARBA" id="ARBA00023015"/>
    </source>
</evidence>
<dbReference type="Gene3D" id="1.10.10.60">
    <property type="entry name" value="Homeodomain-like"/>
    <property type="match status" value="1"/>
</dbReference>
<organism evidence="5 6">
    <name type="scientific">Dyadobacter chenwenxiniae</name>
    <dbReference type="NCBI Taxonomy" id="2906456"/>
    <lineage>
        <taxon>Bacteria</taxon>
        <taxon>Pseudomonadati</taxon>
        <taxon>Bacteroidota</taxon>
        <taxon>Cytophagia</taxon>
        <taxon>Cytophagales</taxon>
        <taxon>Spirosomataceae</taxon>
        <taxon>Dyadobacter</taxon>
    </lineage>
</organism>
<accession>A0A9X1PQK7</accession>